<protein>
    <submittedName>
        <fullName evidence="3">Lipolytic protein G-D-S-L family</fullName>
    </submittedName>
</protein>
<evidence type="ECO:0000256" key="1">
    <source>
        <dbReference type="SAM" id="SignalP"/>
    </source>
</evidence>
<dbReference type="EMBL" id="MWUE01000003">
    <property type="protein sequence ID" value="OQP36075.1"/>
    <property type="molecule type" value="Genomic_DNA"/>
</dbReference>
<evidence type="ECO:0000313" key="4">
    <source>
        <dbReference type="Proteomes" id="UP000192769"/>
    </source>
</evidence>
<accession>A0A1V9DQT4</accession>
<dbReference type="OrthoDB" id="6534061at2"/>
<dbReference type="CDD" id="cd00229">
    <property type="entry name" value="SGNH_hydrolase"/>
    <property type="match status" value="1"/>
</dbReference>
<name>A0A1V9DQT4_9GAMM</name>
<organism evidence="3 4">
    <name type="scientific">Pantoea latae</name>
    <dbReference type="NCBI Taxonomy" id="1964541"/>
    <lineage>
        <taxon>Bacteria</taxon>
        <taxon>Pseudomonadati</taxon>
        <taxon>Pseudomonadota</taxon>
        <taxon>Gammaproteobacteria</taxon>
        <taxon>Enterobacterales</taxon>
        <taxon>Erwiniaceae</taxon>
        <taxon>Pantoea</taxon>
    </lineage>
</organism>
<dbReference type="SUPFAM" id="SSF52266">
    <property type="entry name" value="SGNH hydrolase"/>
    <property type="match status" value="1"/>
</dbReference>
<keyword evidence="4" id="KW-1185">Reference proteome</keyword>
<evidence type="ECO:0000313" key="3">
    <source>
        <dbReference type="EMBL" id="OQP36075.1"/>
    </source>
</evidence>
<gene>
    <name evidence="3" type="ORF">B2J69_00435</name>
</gene>
<dbReference type="Pfam" id="PF13472">
    <property type="entry name" value="Lipase_GDSL_2"/>
    <property type="match status" value="1"/>
</dbReference>
<dbReference type="AlphaFoldDB" id="A0A1V9DQT4"/>
<dbReference type="InterPro" id="IPR036514">
    <property type="entry name" value="SGNH_hydro_sf"/>
</dbReference>
<proteinExistence type="predicted"/>
<reference evidence="3 4" key="1">
    <citation type="submission" date="2017-02" db="EMBL/GenBank/DDBJ databases">
        <title>Whole genome shotgun sequence of Pantoea agglomerans strain AS1 isolated from a cycad, Zamia floridana in Central Florida, USA.</title>
        <authorList>
            <person name="Lata P."/>
            <person name="Govindarajan S."/>
            <person name="Qi F."/>
            <person name="Li J.-L."/>
            <person name="Maurya S.K."/>
            <person name="Sahoo M.K."/>
        </authorList>
    </citation>
    <scope>NUCLEOTIDE SEQUENCE [LARGE SCALE GENOMIC DNA]</scope>
    <source>
        <strain evidence="3 4">AS1</strain>
    </source>
</reference>
<sequence>MSAKHGYLKLALSAALLVGFCAAAVAQTVTRAPFIIEAWGGSSTKGVLAVRENGRLRNVVSEHNEIAVLNQLLQAKYGSGVQVVNRGAPSAQAIELLNGRYKYAHNPPWQEAMKRSSASLILLNFATNDARHYHFHDIEQPYQVSPARYSEVMTALIDSARANGKAVVLQEPHPLCGRAEQWDVAPYAARLDAVARAEKVPLVSQYQRIQRMPAWREMMSPDCIHPSEQLYRIKALETFKVIEQHFGAQLATLRTRS</sequence>
<dbReference type="InterPro" id="IPR013830">
    <property type="entry name" value="SGNH_hydro"/>
</dbReference>
<dbReference type="RefSeq" id="WP_081134718.1">
    <property type="nucleotide sequence ID" value="NZ_MWUE01000003.1"/>
</dbReference>
<feature type="signal peptide" evidence="1">
    <location>
        <begin position="1"/>
        <end position="26"/>
    </location>
</feature>
<feature type="domain" description="SGNH hydrolase-type esterase" evidence="2">
    <location>
        <begin position="50"/>
        <end position="233"/>
    </location>
</feature>
<evidence type="ECO:0000259" key="2">
    <source>
        <dbReference type="Pfam" id="PF13472"/>
    </source>
</evidence>
<dbReference type="Proteomes" id="UP000192769">
    <property type="component" value="Unassembled WGS sequence"/>
</dbReference>
<dbReference type="Gene3D" id="3.40.50.1110">
    <property type="entry name" value="SGNH hydrolase"/>
    <property type="match status" value="1"/>
</dbReference>
<feature type="chain" id="PRO_5012144722" evidence="1">
    <location>
        <begin position="27"/>
        <end position="257"/>
    </location>
</feature>
<keyword evidence="1" id="KW-0732">Signal</keyword>
<comment type="caution">
    <text evidence="3">The sequence shown here is derived from an EMBL/GenBank/DDBJ whole genome shotgun (WGS) entry which is preliminary data.</text>
</comment>
<dbReference type="GO" id="GO:0016788">
    <property type="term" value="F:hydrolase activity, acting on ester bonds"/>
    <property type="evidence" value="ECO:0007669"/>
    <property type="project" value="UniProtKB-ARBA"/>
</dbReference>